<gene>
    <name evidence="8" type="primary">106072172</name>
</gene>
<dbReference type="PANTHER" id="PTHR14948">
    <property type="entry name" value="NG5"/>
    <property type="match status" value="1"/>
</dbReference>
<dbReference type="InterPro" id="IPR007593">
    <property type="entry name" value="CD225/Dispanin_fam"/>
</dbReference>
<organism evidence="8 9">
    <name type="scientific">Biomphalaria glabrata</name>
    <name type="common">Bloodfluke planorb</name>
    <name type="synonym">Freshwater snail</name>
    <dbReference type="NCBI Taxonomy" id="6526"/>
    <lineage>
        <taxon>Eukaryota</taxon>
        <taxon>Metazoa</taxon>
        <taxon>Spiralia</taxon>
        <taxon>Lophotrochozoa</taxon>
        <taxon>Mollusca</taxon>
        <taxon>Gastropoda</taxon>
        <taxon>Heterobranchia</taxon>
        <taxon>Euthyneura</taxon>
        <taxon>Panpulmonata</taxon>
        <taxon>Hygrophila</taxon>
        <taxon>Lymnaeoidea</taxon>
        <taxon>Planorbidae</taxon>
        <taxon>Biomphalaria</taxon>
    </lineage>
</organism>
<reference evidence="8" key="1">
    <citation type="submission" date="2020-05" db="UniProtKB">
        <authorList>
            <consortium name="EnsemblMetazoa"/>
        </authorList>
    </citation>
    <scope>IDENTIFICATION</scope>
    <source>
        <strain evidence="8">BB02</strain>
    </source>
</reference>
<feature type="compositionally biased region" description="Polar residues" evidence="6">
    <location>
        <begin position="42"/>
        <end position="54"/>
    </location>
</feature>
<evidence type="ECO:0000256" key="3">
    <source>
        <dbReference type="ARBA" id="ARBA00022692"/>
    </source>
</evidence>
<sequence>MDRRHHEREDEERLQRFEPLGVTFLDRKTGVEYTADGQPFWLSQKQSTNSQNYSEEGANYPSQPWHGEYTNESMEYDTARFPYSELEDIAPSGNQQHWKETHETEINTSSAGNDFSRVFTVTGKQQEPPPSYGRYHESQQTPAQGRYWSEQTQQWQGYTPQLSGSTPQWSAQDQQWSGQNQWPMTTSSNVTVTQPSATNNVVIVPSSKPENHLCMSIFVLICCFWPVGICAVVQSSQVNELYAQGKHVEAEQKSRYVRSLNIAAIVSGLITYGIAAVNLFFKLKYSNLI</sequence>
<dbReference type="OrthoDB" id="10038436at2759"/>
<comment type="similarity">
    <text evidence="2">Belongs to the CD225/Dispanin family.</text>
</comment>
<dbReference type="VEuPathDB" id="VectorBase:BGLB009713"/>
<feature type="region of interest" description="Disordered" evidence="6">
    <location>
        <begin position="42"/>
        <end position="65"/>
    </location>
</feature>
<evidence type="ECO:0000256" key="5">
    <source>
        <dbReference type="ARBA" id="ARBA00023136"/>
    </source>
</evidence>
<protein>
    <recommendedName>
        <fullName evidence="10">Synapse differentiation-inducing gene protein 1-like</fullName>
    </recommendedName>
</protein>
<keyword evidence="3 7" id="KW-0812">Transmembrane</keyword>
<proteinExistence type="inferred from homology"/>
<dbReference type="InterPro" id="IPR051423">
    <property type="entry name" value="CD225/Dispanin"/>
</dbReference>
<dbReference type="AlphaFoldDB" id="A0A2C9JXP7"/>
<evidence type="ECO:0000256" key="2">
    <source>
        <dbReference type="ARBA" id="ARBA00006843"/>
    </source>
</evidence>
<evidence type="ECO:0000256" key="7">
    <source>
        <dbReference type="SAM" id="Phobius"/>
    </source>
</evidence>
<dbReference type="EnsemblMetazoa" id="BGLB009713-RB">
    <property type="protein sequence ID" value="BGLB009713-PB"/>
    <property type="gene ID" value="BGLB009713"/>
</dbReference>
<dbReference type="PANTHER" id="PTHR14948:SF25">
    <property type="entry name" value="DUF4190 DOMAIN-CONTAINING PROTEIN"/>
    <property type="match status" value="1"/>
</dbReference>
<feature type="region of interest" description="Disordered" evidence="6">
    <location>
        <begin position="122"/>
        <end position="190"/>
    </location>
</feature>
<dbReference type="GO" id="GO:0016020">
    <property type="term" value="C:membrane"/>
    <property type="evidence" value="ECO:0007669"/>
    <property type="project" value="UniProtKB-SubCell"/>
</dbReference>
<comment type="subcellular location">
    <subcellularLocation>
        <location evidence="1">Membrane</location>
    </subcellularLocation>
</comment>
<evidence type="ECO:0000256" key="4">
    <source>
        <dbReference type="ARBA" id="ARBA00022989"/>
    </source>
</evidence>
<evidence type="ECO:0000313" key="8">
    <source>
        <dbReference type="EnsemblMetazoa" id="BGLB009713-PB"/>
    </source>
</evidence>
<evidence type="ECO:0000256" key="1">
    <source>
        <dbReference type="ARBA" id="ARBA00004370"/>
    </source>
</evidence>
<evidence type="ECO:0008006" key="10">
    <source>
        <dbReference type="Google" id="ProtNLM"/>
    </source>
</evidence>
<feature type="transmembrane region" description="Helical" evidence="7">
    <location>
        <begin position="213"/>
        <end position="236"/>
    </location>
</feature>
<dbReference type="Proteomes" id="UP000076420">
    <property type="component" value="Unassembled WGS sequence"/>
</dbReference>
<name>A0A2C9JXP7_BIOGL</name>
<keyword evidence="5 7" id="KW-0472">Membrane</keyword>
<evidence type="ECO:0000256" key="6">
    <source>
        <dbReference type="SAM" id="MobiDB-lite"/>
    </source>
</evidence>
<dbReference type="Pfam" id="PF04505">
    <property type="entry name" value="CD225"/>
    <property type="match status" value="1"/>
</dbReference>
<feature type="compositionally biased region" description="Polar residues" evidence="6">
    <location>
        <begin position="138"/>
        <end position="190"/>
    </location>
</feature>
<evidence type="ECO:0000313" key="9">
    <source>
        <dbReference type="Proteomes" id="UP000076420"/>
    </source>
</evidence>
<accession>A0A2C9JXP7</accession>
<dbReference type="KEGG" id="bgt:106072172"/>
<keyword evidence="4 7" id="KW-1133">Transmembrane helix</keyword>
<dbReference type="VEuPathDB" id="VectorBase:BGLAX_038446"/>
<dbReference type="RefSeq" id="XP_013087959.2">
    <property type="nucleotide sequence ID" value="XM_013232505.2"/>
</dbReference>
<feature type="transmembrane region" description="Helical" evidence="7">
    <location>
        <begin position="256"/>
        <end position="281"/>
    </location>
</feature>